<feature type="compositionally biased region" description="Polar residues" evidence="1">
    <location>
        <begin position="157"/>
        <end position="183"/>
    </location>
</feature>
<evidence type="ECO:0000256" key="1">
    <source>
        <dbReference type="SAM" id="MobiDB-lite"/>
    </source>
</evidence>
<proteinExistence type="predicted"/>
<dbReference type="EMBL" id="BQNB010011304">
    <property type="protein sequence ID" value="GJS88835.1"/>
    <property type="molecule type" value="Genomic_DNA"/>
</dbReference>
<gene>
    <name evidence="2" type="ORF">Tco_0771471</name>
</gene>
<keyword evidence="3" id="KW-1185">Reference proteome</keyword>
<reference evidence="2" key="1">
    <citation type="journal article" date="2022" name="Int. J. Mol. Sci.">
        <title>Draft Genome of Tanacetum Coccineum: Genomic Comparison of Closely Related Tanacetum-Family Plants.</title>
        <authorList>
            <person name="Yamashiro T."/>
            <person name="Shiraishi A."/>
            <person name="Nakayama K."/>
            <person name="Satake H."/>
        </authorList>
    </citation>
    <scope>NUCLEOTIDE SEQUENCE</scope>
</reference>
<evidence type="ECO:0000313" key="2">
    <source>
        <dbReference type="EMBL" id="GJS88835.1"/>
    </source>
</evidence>
<accession>A0ABQ4ZG27</accession>
<reference evidence="2" key="2">
    <citation type="submission" date="2022-01" db="EMBL/GenBank/DDBJ databases">
        <authorList>
            <person name="Yamashiro T."/>
            <person name="Shiraishi A."/>
            <person name="Satake H."/>
            <person name="Nakayama K."/>
        </authorList>
    </citation>
    <scope>NUCLEOTIDE SEQUENCE</scope>
</reference>
<feature type="region of interest" description="Disordered" evidence="1">
    <location>
        <begin position="157"/>
        <end position="190"/>
    </location>
</feature>
<dbReference type="Proteomes" id="UP001151760">
    <property type="component" value="Unassembled WGS sequence"/>
</dbReference>
<name>A0ABQ4ZG27_9ASTR</name>
<sequence>MVGTRNSSLEVHVNETTRIRLKGREGSSRFSRMNKLEFLKFHGDDVQGWMFRAKQFFSIDNVQEDDKIKIVLIHMYDRTLAWNLQFMRNHGDNVTWAVYETTMKQYQSKFEMLLTQVTITEAQSISMYITGLPPAIEMIKSAPLLPTPKSATTSYYKKNNPMNARNTTTTLALPTSNPQQVSKYNAAPRK</sequence>
<comment type="caution">
    <text evidence="2">The sequence shown here is derived from an EMBL/GenBank/DDBJ whole genome shotgun (WGS) entry which is preliminary data.</text>
</comment>
<organism evidence="2 3">
    <name type="scientific">Tanacetum coccineum</name>
    <dbReference type="NCBI Taxonomy" id="301880"/>
    <lineage>
        <taxon>Eukaryota</taxon>
        <taxon>Viridiplantae</taxon>
        <taxon>Streptophyta</taxon>
        <taxon>Embryophyta</taxon>
        <taxon>Tracheophyta</taxon>
        <taxon>Spermatophyta</taxon>
        <taxon>Magnoliopsida</taxon>
        <taxon>eudicotyledons</taxon>
        <taxon>Gunneridae</taxon>
        <taxon>Pentapetalae</taxon>
        <taxon>asterids</taxon>
        <taxon>campanulids</taxon>
        <taxon>Asterales</taxon>
        <taxon>Asteraceae</taxon>
        <taxon>Asteroideae</taxon>
        <taxon>Anthemideae</taxon>
        <taxon>Anthemidinae</taxon>
        <taxon>Tanacetum</taxon>
    </lineage>
</organism>
<evidence type="ECO:0000313" key="3">
    <source>
        <dbReference type="Proteomes" id="UP001151760"/>
    </source>
</evidence>
<protein>
    <recommendedName>
        <fullName evidence="4">Retrotransposon gag domain-containing protein</fullName>
    </recommendedName>
</protein>
<evidence type="ECO:0008006" key="4">
    <source>
        <dbReference type="Google" id="ProtNLM"/>
    </source>
</evidence>